<sequence length="139" mass="15248">MPRFLETAGRRLGYAISLPERTIRAFAASAGGLVYESTEVLLPGWLRRSRFYQGLIADLLRIVIELVGGVRGVLPPRDIGVQELTMRKAASTGIGLAGGWFPLWLFAVAADLTGGTRTYLHVLVSELKRDDVLHEDAEI</sequence>
<protein>
    <submittedName>
        <fullName evidence="1">Uncharacterized protein</fullName>
    </submittedName>
</protein>
<name>X1VGK1_9ZZZZ</name>
<accession>X1VGK1</accession>
<comment type="caution">
    <text evidence="1">The sequence shown here is derived from an EMBL/GenBank/DDBJ whole genome shotgun (WGS) entry which is preliminary data.</text>
</comment>
<evidence type="ECO:0000313" key="1">
    <source>
        <dbReference type="EMBL" id="GAJ06265.1"/>
    </source>
</evidence>
<gene>
    <name evidence="1" type="ORF">S12H4_45071</name>
</gene>
<organism evidence="1">
    <name type="scientific">marine sediment metagenome</name>
    <dbReference type="NCBI Taxonomy" id="412755"/>
    <lineage>
        <taxon>unclassified sequences</taxon>
        <taxon>metagenomes</taxon>
        <taxon>ecological metagenomes</taxon>
    </lineage>
</organism>
<reference evidence="1" key="1">
    <citation type="journal article" date="2014" name="Front. Microbiol.">
        <title>High frequency of phylogenetically diverse reductive dehalogenase-homologous genes in deep subseafloor sedimentary metagenomes.</title>
        <authorList>
            <person name="Kawai M."/>
            <person name="Futagami T."/>
            <person name="Toyoda A."/>
            <person name="Takaki Y."/>
            <person name="Nishi S."/>
            <person name="Hori S."/>
            <person name="Arai W."/>
            <person name="Tsubouchi T."/>
            <person name="Morono Y."/>
            <person name="Uchiyama I."/>
            <person name="Ito T."/>
            <person name="Fujiyama A."/>
            <person name="Inagaki F."/>
            <person name="Takami H."/>
        </authorList>
    </citation>
    <scope>NUCLEOTIDE SEQUENCE</scope>
    <source>
        <strain evidence="1">Expedition CK06-06</strain>
    </source>
</reference>
<dbReference type="EMBL" id="BARW01027830">
    <property type="protein sequence ID" value="GAJ06265.1"/>
    <property type="molecule type" value="Genomic_DNA"/>
</dbReference>
<proteinExistence type="predicted"/>
<dbReference type="AlphaFoldDB" id="X1VGK1"/>
<feature type="non-terminal residue" evidence="1">
    <location>
        <position position="139"/>
    </location>
</feature>